<reference evidence="2" key="1">
    <citation type="submission" date="2019-11" db="EMBL/GenBank/DDBJ databases">
        <title>Characterization of Clostridium perfringens isolates from swine manure treated agricultural soils.</title>
        <authorList>
            <person name="Wushke S.T."/>
        </authorList>
    </citation>
    <scope>NUCLEOTIDE SEQUENCE</scope>
    <source>
        <strain evidence="2">X15</strain>
    </source>
</reference>
<dbReference type="EMBL" id="WNVG01000908">
    <property type="protein sequence ID" value="MDZ5034780.1"/>
    <property type="molecule type" value="Genomic_DNA"/>
</dbReference>
<dbReference type="InterPro" id="IPR006076">
    <property type="entry name" value="FAD-dep_OxRdtase"/>
</dbReference>
<dbReference type="SUPFAM" id="SSF51905">
    <property type="entry name" value="FAD/NAD(P)-binding domain"/>
    <property type="match status" value="1"/>
</dbReference>
<dbReference type="Gene3D" id="3.50.50.60">
    <property type="entry name" value="FAD/NAD(P)-binding domain"/>
    <property type="match status" value="1"/>
</dbReference>
<dbReference type="Pfam" id="PF01266">
    <property type="entry name" value="DAO"/>
    <property type="match status" value="1"/>
</dbReference>
<dbReference type="Gene3D" id="3.30.9.10">
    <property type="entry name" value="D-Amino Acid Oxidase, subunit A, domain 2"/>
    <property type="match status" value="1"/>
</dbReference>
<protein>
    <submittedName>
        <fullName evidence="2">FAD-dependent oxidoreductase</fullName>
    </submittedName>
</protein>
<evidence type="ECO:0000313" key="3">
    <source>
        <dbReference type="Proteomes" id="UP001289066"/>
    </source>
</evidence>
<dbReference type="InterPro" id="IPR036188">
    <property type="entry name" value="FAD/NAD-bd_sf"/>
</dbReference>
<feature type="non-terminal residue" evidence="2">
    <location>
        <position position="1"/>
    </location>
</feature>
<dbReference type="Proteomes" id="UP001289066">
    <property type="component" value="Unassembled WGS sequence"/>
</dbReference>
<proteinExistence type="predicted"/>
<feature type="non-terminal residue" evidence="2">
    <location>
        <position position="162"/>
    </location>
</feature>
<dbReference type="AlphaFoldDB" id="A0AAW9J0H4"/>
<sequence length="162" mass="17921">YLGFTSKFMKYILPLAPRHWKRMNVPCSYVSKEELLKREPNLNKNISCGLFFKSAGIVCPYGLTIAYAENAVDNGVKLSLDTAVLNMKVEDGVIKSITTNRGTVYPKIVINAAGVFSEDIAKMAVDHFFSIHPRKGTNSILDKKVAFQVNTIASLMGTVDTQ</sequence>
<evidence type="ECO:0000259" key="1">
    <source>
        <dbReference type="Pfam" id="PF01266"/>
    </source>
</evidence>
<feature type="domain" description="FAD dependent oxidoreductase" evidence="1">
    <location>
        <begin position="20"/>
        <end position="144"/>
    </location>
</feature>
<dbReference type="PANTHER" id="PTHR42720">
    <property type="entry name" value="GLYCEROL-3-PHOSPHATE DEHYDROGENASE"/>
    <property type="match status" value="1"/>
</dbReference>
<organism evidence="2 3">
    <name type="scientific">Clostridium perfringens</name>
    <dbReference type="NCBI Taxonomy" id="1502"/>
    <lineage>
        <taxon>Bacteria</taxon>
        <taxon>Bacillati</taxon>
        <taxon>Bacillota</taxon>
        <taxon>Clostridia</taxon>
        <taxon>Eubacteriales</taxon>
        <taxon>Clostridiaceae</taxon>
        <taxon>Clostridium</taxon>
    </lineage>
</organism>
<dbReference type="InterPro" id="IPR052745">
    <property type="entry name" value="G3P_Oxidase/Oxidoreductase"/>
</dbReference>
<evidence type="ECO:0000313" key="2">
    <source>
        <dbReference type="EMBL" id="MDZ5034780.1"/>
    </source>
</evidence>
<comment type="caution">
    <text evidence="2">The sequence shown here is derived from an EMBL/GenBank/DDBJ whole genome shotgun (WGS) entry which is preliminary data.</text>
</comment>
<dbReference type="PANTHER" id="PTHR42720:SF1">
    <property type="entry name" value="GLYCEROL 3-PHOSPHATE OXIDASE"/>
    <property type="match status" value="1"/>
</dbReference>
<accession>A0AAW9J0H4</accession>
<name>A0AAW9J0H4_CLOPF</name>
<gene>
    <name evidence="2" type="ORF">GNF81_18995</name>
</gene>